<feature type="domain" description="At1g61320/AtMIF1 LRR" evidence="1">
    <location>
        <begin position="5"/>
        <end position="90"/>
    </location>
</feature>
<evidence type="ECO:0000313" key="2">
    <source>
        <dbReference type="EnsemblPlants" id="OPUNC05G01730.1"/>
    </source>
</evidence>
<dbReference type="EnsemblPlants" id="OPUNC05G01730.1">
    <property type="protein sequence ID" value="OPUNC05G01730.1"/>
    <property type="gene ID" value="OPUNC05G01730"/>
</dbReference>
<evidence type="ECO:0000259" key="1">
    <source>
        <dbReference type="Pfam" id="PF23622"/>
    </source>
</evidence>
<dbReference type="HOGENOM" id="CLU_1799591_0_0_1"/>
<evidence type="ECO:0000313" key="3">
    <source>
        <dbReference type="Proteomes" id="UP000026962"/>
    </source>
</evidence>
<sequence>MTASKRVDIIGFSSAKGLVELTCCIVKKAVSLEHLVLNTLRVRGVIMEKNAGGLARNVLEEAFRAVAAIISYIQDEVPPRAKLTVVEPCSRMNKALVLDHLTVQSDRDGDPDRRRIRRGVDQGCCGGDVDRGWLSAAAVEEERP</sequence>
<reference evidence="2" key="1">
    <citation type="submission" date="2015-04" db="UniProtKB">
        <authorList>
            <consortium name="EnsemblPlants"/>
        </authorList>
    </citation>
    <scope>IDENTIFICATION</scope>
</reference>
<keyword evidence="3" id="KW-1185">Reference proteome</keyword>
<accession>A0A0E0KY10</accession>
<dbReference type="Pfam" id="PF23622">
    <property type="entry name" value="LRR_At1g61320_AtMIF1"/>
    <property type="match status" value="1"/>
</dbReference>
<dbReference type="AlphaFoldDB" id="A0A0E0KY10"/>
<proteinExistence type="predicted"/>
<dbReference type="Gramene" id="OPUNC05G01730.1">
    <property type="protein sequence ID" value="OPUNC05G01730.1"/>
    <property type="gene ID" value="OPUNC05G01730"/>
</dbReference>
<dbReference type="InterPro" id="IPR055357">
    <property type="entry name" value="LRR_At1g61320_AtMIF1"/>
</dbReference>
<name>A0A0E0KY10_ORYPU</name>
<dbReference type="Proteomes" id="UP000026962">
    <property type="component" value="Chromosome 5"/>
</dbReference>
<organism evidence="2">
    <name type="scientific">Oryza punctata</name>
    <name type="common">Red rice</name>
    <dbReference type="NCBI Taxonomy" id="4537"/>
    <lineage>
        <taxon>Eukaryota</taxon>
        <taxon>Viridiplantae</taxon>
        <taxon>Streptophyta</taxon>
        <taxon>Embryophyta</taxon>
        <taxon>Tracheophyta</taxon>
        <taxon>Spermatophyta</taxon>
        <taxon>Magnoliopsida</taxon>
        <taxon>Liliopsida</taxon>
        <taxon>Poales</taxon>
        <taxon>Poaceae</taxon>
        <taxon>BOP clade</taxon>
        <taxon>Oryzoideae</taxon>
        <taxon>Oryzeae</taxon>
        <taxon>Oryzinae</taxon>
        <taxon>Oryza</taxon>
    </lineage>
</organism>
<protein>
    <recommendedName>
        <fullName evidence="1">At1g61320/AtMIF1 LRR domain-containing protein</fullName>
    </recommendedName>
</protein>
<reference evidence="2" key="2">
    <citation type="submission" date="2018-05" db="EMBL/GenBank/DDBJ databases">
        <title>OpunRS2 (Oryza punctata Reference Sequence Version 2).</title>
        <authorList>
            <person name="Zhang J."/>
            <person name="Kudrna D."/>
            <person name="Lee S."/>
            <person name="Talag J."/>
            <person name="Welchert J."/>
            <person name="Wing R.A."/>
        </authorList>
    </citation>
    <scope>NUCLEOTIDE SEQUENCE [LARGE SCALE GENOMIC DNA]</scope>
</reference>